<dbReference type="Pfam" id="PF13338">
    <property type="entry name" value="AbiEi_4"/>
    <property type="match status" value="1"/>
</dbReference>
<proteinExistence type="predicted"/>
<accession>A0A6V8NPS9</accession>
<dbReference type="Gene3D" id="1.10.10.10">
    <property type="entry name" value="Winged helix-like DNA-binding domain superfamily/Winged helix DNA-binding domain"/>
    <property type="match status" value="1"/>
</dbReference>
<evidence type="ECO:0000313" key="3">
    <source>
        <dbReference type="Proteomes" id="UP000580051"/>
    </source>
</evidence>
<reference evidence="2 3" key="1">
    <citation type="journal article" date="2020" name="Front. Microbiol.">
        <title>Single-cell genomics of novel Actinobacteria with the Wood-Ljungdahl pathway discovered in a serpentinizing system.</title>
        <authorList>
            <person name="Merino N."/>
            <person name="Kawai M."/>
            <person name="Boyd E.S."/>
            <person name="Colman D.R."/>
            <person name="McGlynn S.E."/>
            <person name="Nealson K.H."/>
            <person name="Kurokawa K."/>
            <person name="Hongoh Y."/>
        </authorList>
    </citation>
    <scope>NUCLEOTIDE SEQUENCE [LARGE SCALE GENOMIC DNA]</scope>
    <source>
        <strain evidence="2 3">S06</strain>
    </source>
</reference>
<dbReference type="EMBL" id="BLRV01000315">
    <property type="protein sequence ID" value="GFP22285.1"/>
    <property type="molecule type" value="Genomic_DNA"/>
</dbReference>
<organism evidence="2 3">
    <name type="scientific">Candidatus Hakubella thermalkaliphila</name>
    <dbReference type="NCBI Taxonomy" id="2754717"/>
    <lineage>
        <taxon>Bacteria</taxon>
        <taxon>Bacillati</taxon>
        <taxon>Actinomycetota</taxon>
        <taxon>Actinomycetota incertae sedis</taxon>
        <taxon>Candidatus Hakubellales</taxon>
        <taxon>Candidatus Hakubellaceae</taxon>
        <taxon>Candidatus Hakubella</taxon>
    </lineage>
</organism>
<protein>
    <recommendedName>
        <fullName evidence="1">AbiEi antitoxin N-terminal domain-containing protein</fullName>
    </recommendedName>
</protein>
<feature type="domain" description="AbiEi antitoxin N-terminal" evidence="1">
    <location>
        <begin position="11"/>
        <end position="61"/>
    </location>
</feature>
<sequence>MVTKTMSNIELLQTLRGFNKPYFTVADLEKILGMGRNSLYVTLNRLVEGGVLVRLRRGAYQPEFQSLGLEKSG</sequence>
<comment type="caution">
    <text evidence="2">The sequence shown here is derived from an EMBL/GenBank/DDBJ whole genome shotgun (WGS) entry which is preliminary data.</text>
</comment>
<dbReference type="SUPFAM" id="SSF46785">
    <property type="entry name" value="Winged helix' DNA-binding domain"/>
    <property type="match status" value="1"/>
</dbReference>
<evidence type="ECO:0000313" key="2">
    <source>
        <dbReference type="EMBL" id="GFP22285.1"/>
    </source>
</evidence>
<dbReference type="InterPro" id="IPR025159">
    <property type="entry name" value="AbiEi_N"/>
</dbReference>
<evidence type="ECO:0000259" key="1">
    <source>
        <dbReference type="Pfam" id="PF13338"/>
    </source>
</evidence>
<dbReference type="InterPro" id="IPR036390">
    <property type="entry name" value="WH_DNA-bd_sf"/>
</dbReference>
<dbReference type="Proteomes" id="UP000580051">
    <property type="component" value="Unassembled WGS sequence"/>
</dbReference>
<name>A0A6V8NPS9_9ACTN</name>
<dbReference type="AlphaFoldDB" id="A0A6V8NPS9"/>
<dbReference type="InterPro" id="IPR036388">
    <property type="entry name" value="WH-like_DNA-bd_sf"/>
</dbReference>
<gene>
    <name evidence="2" type="ORF">HKBW3S06_01512</name>
</gene>